<feature type="compositionally biased region" description="Low complexity" evidence="1">
    <location>
        <begin position="233"/>
        <end position="256"/>
    </location>
</feature>
<reference evidence="2 3" key="1">
    <citation type="submission" date="2019-12" db="EMBL/GenBank/DDBJ databases">
        <title>Whole genome shotgun sequence of Streptomyces tubercidicus NBRC 13090.</title>
        <authorList>
            <person name="Ichikawa N."/>
            <person name="Kimura A."/>
            <person name="Kitahashi Y."/>
            <person name="Komaki H."/>
            <person name="Tamura T."/>
        </authorList>
    </citation>
    <scope>NUCLEOTIDE SEQUENCE [LARGE SCALE GENOMIC DNA]</scope>
    <source>
        <strain evidence="2 3">NBRC 13090</strain>
    </source>
</reference>
<dbReference type="RefSeq" id="WP_159742112.1">
    <property type="nucleotide sequence ID" value="NZ_BLIR01000001.1"/>
</dbReference>
<sequence length="348" mass="34816">MEWPTWELQAHGSAAPAPDLAAPDDPVGARGPGCPLPRLDPLGPWCSARLTFADGARVDVLVTVSDDHITVEDVRADPPLTLDGLADLARWIDGPLDDAFRAATGQPRKSRGGPRQTGPAAGVPGGGGGAQAAGTAPGRGSASEPAGAGAGAAAAEGATHPTAEAVEAVEAGVPGAAPMGPTGLGHGEGVLHRTATETGIGQPADPPAASSADPSVDSPAERPCEQNSGQPVPSASSAPSAPSTTDASSTPTDASTPSPPSPSSPPSSSAPTPTPTPPTGRARSVVLARTRAGERRKIAADAYRQAQREGGDPVQAVMRATGRNRRRSLRLIAGARDEGLLTPRHNKR</sequence>
<gene>
    <name evidence="2" type="ORF">Stube_03020</name>
</gene>
<comment type="caution">
    <text evidence="2">The sequence shown here is derived from an EMBL/GenBank/DDBJ whole genome shotgun (WGS) entry which is preliminary data.</text>
</comment>
<accession>A0A640UJ01</accession>
<evidence type="ECO:0000313" key="3">
    <source>
        <dbReference type="Proteomes" id="UP000431826"/>
    </source>
</evidence>
<dbReference type="GeneID" id="99012013"/>
<feature type="compositionally biased region" description="Low complexity" evidence="1">
    <location>
        <begin position="132"/>
        <end position="181"/>
    </location>
</feature>
<dbReference type="InterPro" id="IPR046186">
    <property type="entry name" value="DUF6214"/>
</dbReference>
<dbReference type="OrthoDB" id="4333893at2"/>
<dbReference type="EMBL" id="BLIR01000001">
    <property type="protein sequence ID" value="GFE35629.1"/>
    <property type="molecule type" value="Genomic_DNA"/>
</dbReference>
<protein>
    <submittedName>
        <fullName evidence="2">Uncharacterized protein</fullName>
    </submittedName>
</protein>
<feature type="compositionally biased region" description="Low complexity" evidence="1">
    <location>
        <begin position="207"/>
        <end position="218"/>
    </location>
</feature>
<proteinExistence type="predicted"/>
<feature type="compositionally biased region" description="Low complexity" evidence="1">
    <location>
        <begin position="14"/>
        <end position="26"/>
    </location>
</feature>
<dbReference type="Pfam" id="PF19720">
    <property type="entry name" value="DUF6214"/>
    <property type="match status" value="2"/>
</dbReference>
<evidence type="ECO:0000313" key="2">
    <source>
        <dbReference type="EMBL" id="GFE35629.1"/>
    </source>
</evidence>
<feature type="region of interest" description="Disordered" evidence="1">
    <location>
        <begin position="100"/>
        <end position="297"/>
    </location>
</feature>
<organism evidence="2 3">
    <name type="scientific">Streptomyces tubercidicus</name>
    <dbReference type="NCBI Taxonomy" id="47759"/>
    <lineage>
        <taxon>Bacteria</taxon>
        <taxon>Bacillati</taxon>
        <taxon>Actinomycetota</taxon>
        <taxon>Actinomycetes</taxon>
        <taxon>Kitasatosporales</taxon>
        <taxon>Streptomycetaceae</taxon>
        <taxon>Streptomyces</taxon>
    </lineage>
</organism>
<evidence type="ECO:0000256" key="1">
    <source>
        <dbReference type="SAM" id="MobiDB-lite"/>
    </source>
</evidence>
<dbReference type="AlphaFoldDB" id="A0A640UJ01"/>
<feature type="region of interest" description="Disordered" evidence="1">
    <location>
        <begin position="1"/>
        <end position="35"/>
    </location>
</feature>
<dbReference type="Proteomes" id="UP000431826">
    <property type="component" value="Unassembled WGS sequence"/>
</dbReference>
<name>A0A640UJ01_9ACTN</name>
<keyword evidence="3" id="KW-1185">Reference proteome</keyword>